<name>A0A814HB28_9BILA</name>
<proteinExistence type="predicted"/>
<protein>
    <submittedName>
        <fullName evidence="1">Uncharacterized protein</fullName>
    </submittedName>
</protein>
<organism evidence="1 2">
    <name type="scientific">Rotaria sordida</name>
    <dbReference type="NCBI Taxonomy" id="392033"/>
    <lineage>
        <taxon>Eukaryota</taxon>
        <taxon>Metazoa</taxon>
        <taxon>Spiralia</taxon>
        <taxon>Gnathifera</taxon>
        <taxon>Rotifera</taxon>
        <taxon>Eurotatoria</taxon>
        <taxon>Bdelloidea</taxon>
        <taxon>Philodinida</taxon>
        <taxon>Philodinidae</taxon>
        <taxon>Rotaria</taxon>
    </lineage>
</organism>
<dbReference type="EMBL" id="CAJNOT010000517">
    <property type="protein sequence ID" value="CAF1008369.1"/>
    <property type="molecule type" value="Genomic_DNA"/>
</dbReference>
<gene>
    <name evidence="1" type="ORF">ZHD862_LOCUS12902</name>
</gene>
<accession>A0A814HB28</accession>
<reference evidence="1" key="1">
    <citation type="submission" date="2021-02" db="EMBL/GenBank/DDBJ databases">
        <authorList>
            <person name="Nowell W R."/>
        </authorList>
    </citation>
    <scope>NUCLEOTIDE SEQUENCE</scope>
</reference>
<dbReference type="AlphaFoldDB" id="A0A814HB28"/>
<comment type="caution">
    <text evidence="1">The sequence shown here is derived from an EMBL/GenBank/DDBJ whole genome shotgun (WGS) entry which is preliminary data.</text>
</comment>
<evidence type="ECO:0000313" key="2">
    <source>
        <dbReference type="Proteomes" id="UP000663864"/>
    </source>
</evidence>
<dbReference type="Proteomes" id="UP000663864">
    <property type="component" value="Unassembled WGS sequence"/>
</dbReference>
<sequence length="150" mass="17438">MFNIYFERPPTIVVCKHCGEDYDEDDYYTRKVTILQRNYRKQDAANRNQNSSLLINYNKNDYMIDVSYQSSDKLIETNNSYSQYQKFLEEQKRCKIRKSVVRIMCDKIDVGVDDVITSVAVVVIAAVIVVVVEDDNNFIVVVVDVNDDDV</sequence>
<evidence type="ECO:0000313" key="1">
    <source>
        <dbReference type="EMBL" id="CAF1008369.1"/>
    </source>
</evidence>